<dbReference type="InterPro" id="IPR052462">
    <property type="entry name" value="SLIRP/GR-RBP-like"/>
</dbReference>
<dbReference type="Proteomes" id="UP000435649">
    <property type="component" value="Unassembled WGS sequence"/>
</dbReference>
<dbReference type="Pfam" id="PF00076">
    <property type="entry name" value="RRM_1"/>
    <property type="match status" value="1"/>
</dbReference>
<comment type="caution">
    <text evidence="4">The sequence shown here is derived from an EMBL/GenBank/DDBJ whole genome shotgun (WGS) entry which is preliminary data.</text>
</comment>
<evidence type="ECO:0000313" key="4">
    <source>
        <dbReference type="EMBL" id="MST98271.1"/>
    </source>
</evidence>
<evidence type="ECO:0000313" key="5">
    <source>
        <dbReference type="Proteomes" id="UP000435649"/>
    </source>
</evidence>
<dbReference type="AlphaFoldDB" id="A0A844G6S3"/>
<dbReference type="InterPro" id="IPR000504">
    <property type="entry name" value="RRM_dom"/>
</dbReference>
<dbReference type="SUPFAM" id="SSF54928">
    <property type="entry name" value="RNA-binding domain, RBD"/>
    <property type="match status" value="1"/>
</dbReference>
<dbReference type="PANTHER" id="PTHR48027">
    <property type="entry name" value="HETEROGENEOUS NUCLEAR RIBONUCLEOPROTEIN 87F-RELATED"/>
    <property type="match status" value="1"/>
</dbReference>
<dbReference type="EMBL" id="VUNS01000017">
    <property type="protein sequence ID" value="MST98271.1"/>
    <property type="molecule type" value="Genomic_DNA"/>
</dbReference>
<dbReference type="SMART" id="SM00360">
    <property type="entry name" value="RRM"/>
    <property type="match status" value="1"/>
</dbReference>
<dbReference type="CDD" id="cd21608">
    <property type="entry name" value="RRM2_NsCP33_like"/>
    <property type="match status" value="1"/>
</dbReference>
<dbReference type="RefSeq" id="WP_106054666.1">
    <property type="nucleotide sequence ID" value="NZ_CALXOB010000019.1"/>
</dbReference>
<dbReference type="GO" id="GO:0003723">
    <property type="term" value="F:RNA binding"/>
    <property type="evidence" value="ECO:0007669"/>
    <property type="project" value="UniProtKB-KW"/>
</dbReference>
<gene>
    <name evidence="4" type="ORF">FYJ85_14600</name>
</gene>
<protein>
    <submittedName>
        <fullName evidence="4">RNA-binding protein</fullName>
    </submittedName>
</protein>
<feature type="compositionally biased region" description="Basic and acidic residues" evidence="2">
    <location>
        <begin position="77"/>
        <end position="95"/>
    </location>
</feature>
<evidence type="ECO:0000259" key="3">
    <source>
        <dbReference type="PROSITE" id="PS50102"/>
    </source>
</evidence>
<dbReference type="InterPro" id="IPR035979">
    <property type="entry name" value="RBD_domain_sf"/>
</dbReference>
<reference evidence="4 5" key="1">
    <citation type="submission" date="2019-08" db="EMBL/GenBank/DDBJ databases">
        <title>In-depth cultivation of the pig gut microbiome towards novel bacterial diversity and tailored functional studies.</title>
        <authorList>
            <person name="Wylensek D."/>
            <person name="Hitch T.C.A."/>
            <person name="Clavel T."/>
        </authorList>
    </citation>
    <scope>NUCLEOTIDE SEQUENCE [LARGE SCALE GENOMIC DNA]</scope>
    <source>
        <strain evidence="4 5">BBE-744-WT-12</strain>
    </source>
</reference>
<sequence>MNIYVGNLPYSIDRDELKETFAAFGDVATARIVTDRETNRSKGFGFVEMPNDAEARQAIEALNGQDLGGRKAVVNEARPREERPRTGGFGGERRGGGFGGGERW</sequence>
<feature type="domain" description="RRM" evidence="3">
    <location>
        <begin position="1"/>
        <end position="79"/>
    </location>
</feature>
<dbReference type="PROSITE" id="PS50102">
    <property type="entry name" value="RRM"/>
    <property type="match status" value="1"/>
</dbReference>
<keyword evidence="5" id="KW-1185">Reference proteome</keyword>
<name>A0A844G6S3_9BACT</name>
<dbReference type="InterPro" id="IPR012677">
    <property type="entry name" value="Nucleotide-bd_a/b_plait_sf"/>
</dbReference>
<keyword evidence="1" id="KW-0694">RNA-binding</keyword>
<organism evidence="4 5">
    <name type="scientific">Victivallis lenta</name>
    <dbReference type="NCBI Taxonomy" id="2606640"/>
    <lineage>
        <taxon>Bacteria</taxon>
        <taxon>Pseudomonadati</taxon>
        <taxon>Lentisphaerota</taxon>
        <taxon>Lentisphaeria</taxon>
        <taxon>Victivallales</taxon>
        <taxon>Victivallaceae</taxon>
        <taxon>Victivallis</taxon>
    </lineage>
</organism>
<proteinExistence type="predicted"/>
<dbReference type="InterPro" id="IPR048289">
    <property type="entry name" value="RRM2_NsCP33-like"/>
</dbReference>
<feature type="region of interest" description="Disordered" evidence="2">
    <location>
        <begin position="70"/>
        <end position="104"/>
    </location>
</feature>
<dbReference type="Gene3D" id="3.30.70.330">
    <property type="match status" value="1"/>
</dbReference>
<evidence type="ECO:0000256" key="1">
    <source>
        <dbReference type="ARBA" id="ARBA00022884"/>
    </source>
</evidence>
<evidence type="ECO:0000256" key="2">
    <source>
        <dbReference type="SAM" id="MobiDB-lite"/>
    </source>
</evidence>
<accession>A0A844G6S3</accession>